<dbReference type="EMBL" id="IAAA01026321">
    <property type="protein sequence ID" value="LAA06942.1"/>
    <property type="molecule type" value="mRNA"/>
</dbReference>
<dbReference type="PANTHER" id="PTHR48465:SF1">
    <property type="entry name" value="PROTEIN SSUH2 HOMOLOG"/>
    <property type="match status" value="1"/>
</dbReference>
<organism evidence="1">
    <name type="scientific">Parasteatoda tepidariorum</name>
    <name type="common">Common house spider</name>
    <name type="synonym">Achaearanea tepidariorum</name>
    <dbReference type="NCBI Taxonomy" id="114398"/>
    <lineage>
        <taxon>Eukaryota</taxon>
        <taxon>Metazoa</taxon>
        <taxon>Ecdysozoa</taxon>
        <taxon>Arthropoda</taxon>
        <taxon>Chelicerata</taxon>
        <taxon>Arachnida</taxon>
        <taxon>Araneae</taxon>
        <taxon>Araneomorphae</taxon>
        <taxon>Entelegynae</taxon>
        <taxon>Araneoidea</taxon>
        <taxon>Theridiidae</taxon>
        <taxon>Parasteatoda</taxon>
    </lineage>
</organism>
<sequence length="277" mass="31259">MKLTGVDFQPGYKYTLETFTETRQVAWTFEPYTGISLDEPNETVEPPDPWGIECIQPKPFHGTSIVLDVPHTDVLLTCHACGGVGSKRCTACSAAGWERCSLCLGDGIKLSMQGQRERCFRCIGTGRKKCWKCGGNTLAICIGCSGTGQIRCFISLTITWSSHIDTDILEPPDTIAISEKLEYANGHLIFQDEKPLIPTIVFPVSKLQDIAISLLEKHRELSSTDRILMQRHGVWVIPVYYVQYEWKEKQRRYYVFGVKNDVYAPHYPESYCCCVIS</sequence>
<dbReference type="EMBL" id="IAAA01026320">
    <property type="protein sequence ID" value="LAA06940.1"/>
    <property type="molecule type" value="mRNA"/>
</dbReference>
<proteinExistence type="evidence at transcript level"/>
<dbReference type="EMBL" id="IAAA01026319">
    <property type="protein sequence ID" value="LAA06936.1"/>
    <property type="molecule type" value="mRNA"/>
</dbReference>
<evidence type="ECO:0008006" key="2">
    <source>
        <dbReference type="Google" id="ProtNLM"/>
    </source>
</evidence>
<dbReference type="OrthoDB" id="3355217at2759"/>
<name>A0A2L2YHU4_PARTP</name>
<dbReference type="PANTHER" id="PTHR48465">
    <property type="entry name" value="PROTEIN SSUH2 HOMOLOG"/>
    <property type="match status" value="1"/>
</dbReference>
<dbReference type="InterPro" id="IPR052789">
    <property type="entry name" value="SSUH2_homolog"/>
</dbReference>
<evidence type="ECO:0000313" key="1">
    <source>
        <dbReference type="EMBL" id="LAA06940.1"/>
    </source>
</evidence>
<reference evidence="1" key="1">
    <citation type="journal article" date="2016" name="Mol. Ecol. Resour.">
        <title>Evaluation of the impact of RNA preservation methods of spiders for de novo transcriptome assembly.</title>
        <authorList>
            <person name="Kono N."/>
            <person name="Nakamura H."/>
            <person name="Ito Y."/>
            <person name="Tomita M."/>
            <person name="Arakawa K."/>
        </authorList>
    </citation>
    <scope>NUCLEOTIDE SEQUENCE</scope>
    <source>
        <tissue evidence="1">Whole body</tissue>
    </source>
</reference>
<dbReference type="AlphaFoldDB" id="A0A2L2YHU4"/>
<accession>A0A2L2YHU4</accession>
<protein>
    <recommendedName>
        <fullName evidence="2">Protein SSUH2-like protein</fullName>
    </recommendedName>
</protein>